<evidence type="ECO:0000256" key="2">
    <source>
        <dbReference type="SAM" id="MobiDB-lite"/>
    </source>
</evidence>
<evidence type="ECO:0000313" key="5">
    <source>
        <dbReference type="Proteomes" id="UP000199114"/>
    </source>
</evidence>
<feature type="compositionally biased region" description="Basic and acidic residues" evidence="2">
    <location>
        <begin position="11"/>
        <end position="25"/>
    </location>
</feature>
<keyword evidence="5" id="KW-1185">Reference proteome</keyword>
<protein>
    <recommendedName>
        <fullName evidence="3">SWIM-type domain-containing protein</fullName>
    </recommendedName>
</protein>
<dbReference type="AlphaFoldDB" id="A0A1H9CJU8"/>
<name>A0A1H9CJU8_9EURY</name>
<evidence type="ECO:0000256" key="1">
    <source>
        <dbReference type="PROSITE-ProRule" id="PRU00325"/>
    </source>
</evidence>
<dbReference type="InterPro" id="IPR007527">
    <property type="entry name" value="Znf_SWIM"/>
</dbReference>
<dbReference type="EMBL" id="FOFD01000001">
    <property type="protein sequence ID" value="SEQ01490.1"/>
    <property type="molecule type" value="Genomic_DNA"/>
</dbReference>
<keyword evidence="1" id="KW-0863">Zinc-finger</keyword>
<feature type="domain" description="SWIM-type" evidence="3">
    <location>
        <begin position="140"/>
        <end position="174"/>
    </location>
</feature>
<dbReference type="STRING" id="1186196.SAMN04489841_1074"/>
<keyword evidence="1" id="KW-0479">Metal-binding</keyword>
<feature type="compositionally biased region" description="Polar residues" evidence="2">
    <location>
        <begin position="1"/>
        <end position="10"/>
    </location>
</feature>
<dbReference type="RefSeq" id="WP_245742045.1">
    <property type="nucleotide sequence ID" value="NZ_FOFD01000001.1"/>
</dbReference>
<organism evidence="4 5">
    <name type="scientific">Natrinema salaciae</name>
    <dbReference type="NCBI Taxonomy" id="1186196"/>
    <lineage>
        <taxon>Archaea</taxon>
        <taxon>Methanobacteriati</taxon>
        <taxon>Methanobacteriota</taxon>
        <taxon>Stenosarchaea group</taxon>
        <taxon>Halobacteria</taxon>
        <taxon>Halobacteriales</taxon>
        <taxon>Natrialbaceae</taxon>
        <taxon>Natrinema</taxon>
    </lineage>
</organism>
<keyword evidence="1" id="KW-0862">Zinc</keyword>
<gene>
    <name evidence="4" type="ORF">SAMN04489841_1074</name>
</gene>
<dbReference type="PROSITE" id="PS50966">
    <property type="entry name" value="ZF_SWIM"/>
    <property type="match status" value="1"/>
</dbReference>
<accession>A0A1H9CJU8</accession>
<proteinExistence type="predicted"/>
<sequence>MSTDRPIQSKQHQDHQHDCNDISDRERRYPGDVARLNGHELVAIDEWLPGTEPTPYEIDLTDGFEYRTRYWRCRNCGQERNRRDEFIEHCETPDQPTILEAGGYSIEDSRTRRALSEEMDVRFARVGSIYEVVSESGNTYEVDVETETCTCQDWEQRQPTGGCKHLRRVDLEIRTGITPVPDGTFNRETVRSTGRPLEKVCLPQEGCGGLD</sequence>
<dbReference type="GO" id="GO:0008270">
    <property type="term" value="F:zinc ion binding"/>
    <property type="evidence" value="ECO:0007669"/>
    <property type="project" value="UniProtKB-KW"/>
</dbReference>
<evidence type="ECO:0000259" key="3">
    <source>
        <dbReference type="PROSITE" id="PS50966"/>
    </source>
</evidence>
<feature type="region of interest" description="Disordered" evidence="2">
    <location>
        <begin position="1"/>
        <end position="25"/>
    </location>
</feature>
<dbReference type="Proteomes" id="UP000199114">
    <property type="component" value="Unassembled WGS sequence"/>
</dbReference>
<reference evidence="5" key="1">
    <citation type="submission" date="2016-10" db="EMBL/GenBank/DDBJ databases">
        <authorList>
            <person name="Varghese N."/>
            <person name="Submissions S."/>
        </authorList>
    </citation>
    <scope>NUCLEOTIDE SEQUENCE [LARGE SCALE GENOMIC DNA]</scope>
    <source>
        <strain evidence="5">DSM 25055</strain>
    </source>
</reference>
<evidence type="ECO:0000313" key="4">
    <source>
        <dbReference type="EMBL" id="SEQ01490.1"/>
    </source>
</evidence>